<dbReference type="Gene3D" id="3.40.190.10">
    <property type="entry name" value="Periplasmic binding protein-like II"/>
    <property type="match status" value="1"/>
</dbReference>
<feature type="domain" description="Solute-binding protein family 5" evidence="7">
    <location>
        <begin position="77"/>
        <end position="463"/>
    </location>
</feature>
<accession>K0NRD7</accession>
<dbReference type="PANTHER" id="PTHR30290:SF10">
    <property type="entry name" value="PERIPLASMIC OLIGOPEPTIDE-BINDING PROTEIN-RELATED"/>
    <property type="match status" value="1"/>
</dbReference>
<dbReference type="SUPFAM" id="SSF53850">
    <property type="entry name" value="Periplasmic binding protein-like II"/>
    <property type="match status" value="1"/>
</dbReference>
<keyword evidence="5" id="KW-0571">Peptide transport</keyword>
<dbReference type="PROSITE" id="PS51257">
    <property type="entry name" value="PROKAR_LIPOPROTEIN"/>
    <property type="match status" value="1"/>
</dbReference>
<dbReference type="InterPro" id="IPR030678">
    <property type="entry name" value="Peptide/Ni-bd"/>
</dbReference>
<dbReference type="FunFam" id="3.90.76.10:FF:000001">
    <property type="entry name" value="Oligopeptide ABC transporter substrate-binding protein"/>
    <property type="match status" value="1"/>
</dbReference>
<evidence type="ECO:0000256" key="6">
    <source>
        <dbReference type="SAM" id="SignalP"/>
    </source>
</evidence>
<evidence type="ECO:0000256" key="5">
    <source>
        <dbReference type="ARBA" id="ARBA00022856"/>
    </source>
</evidence>
<dbReference type="Pfam" id="PF00496">
    <property type="entry name" value="SBP_bac_5"/>
    <property type="match status" value="1"/>
</dbReference>
<dbReference type="GO" id="GO:0030313">
    <property type="term" value="C:cell envelope"/>
    <property type="evidence" value="ECO:0007669"/>
    <property type="project" value="UniProtKB-SubCell"/>
</dbReference>
<organism evidence="8 9">
    <name type="scientific">Lactobacillus equicursoris 66c</name>
    <dbReference type="NCBI Taxonomy" id="872326"/>
    <lineage>
        <taxon>Bacteria</taxon>
        <taxon>Bacillati</taxon>
        <taxon>Bacillota</taxon>
        <taxon>Bacilli</taxon>
        <taxon>Lactobacillales</taxon>
        <taxon>Lactobacillaceae</taxon>
        <taxon>Lactobacillus</taxon>
    </lineage>
</organism>
<evidence type="ECO:0000256" key="4">
    <source>
        <dbReference type="ARBA" id="ARBA00022729"/>
    </source>
</evidence>
<evidence type="ECO:0000256" key="2">
    <source>
        <dbReference type="ARBA" id="ARBA00005695"/>
    </source>
</evidence>
<evidence type="ECO:0000313" key="9">
    <source>
        <dbReference type="Proteomes" id="UP000009325"/>
    </source>
</evidence>
<sequence>MNKLQKLLLVASLTLTAGSLTACSSSSASKAKLKSQLNWMTTSEVETMDPSKVVDTTGGEQLTNVMEGLYNLDANSKLTPGVAKASKVSKDGLTWTFYLRKNARWSNGDPVTASDFVYAWQRTLDPKTGSQQSNLYDGIKNADLVVAGKKKPSSLGVKAVGKYKLVVNLEHKLPYMKYLVASGLYPQNRKAVEKFGKRYGTASKYMVYNGAFKQTGWTGSNLSWKLVKNPYYWDKKNVKLQIVAYSVQKTQSTDLNLYQSGKLDAALLSSQASKAMKTNKAYTVRRQGNTQYLTYNVAKYKFLRNVWVRRALSMAVNRQALVKTVGGENTVAKTFSAPTVVASGKKFAAYVEQHNPNNSYMTYNKKQANAYLEKGLKELGMKKLSFTLTGDDDDTSKQTTEYLQSCFKVAFGDKVDVSVSNLPKTTRVSRMLNGQYQVTLTGLTGDFPDPYNFLKYMLTGQSYNFGKWSDKAYDQAVQKSQTATGAKRLSYLLQAEKVLTNQQALTPLYHMGQAWLVRPSVHGVVFNGGSYWFAHAYVYAN</sequence>
<dbReference type="Gene3D" id="3.10.105.10">
    <property type="entry name" value="Dipeptide-binding Protein, Domain 3"/>
    <property type="match status" value="1"/>
</dbReference>
<dbReference type="GO" id="GO:0042597">
    <property type="term" value="C:periplasmic space"/>
    <property type="evidence" value="ECO:0007669"/>
    <property type="project" value="UniProtKB-ARBA"/>
</dbReference>
<dbReference type="Gene3D" id="3.90.76.10">
    <property type="entry name" value="Dipeptide-binding Protein, Domain 1"/>
    <property type="match status" value="1"/>
</dbReference>
<dbReference type="InterPro" id="IPR039424">
    <property type="entry name" value="SBP_5"/>
</dbReference>
<dbReference type="PIRSF" id="PIRSF002741">
    <property type="entry name" value="MppA"/>
    <property type="match status" value="1"/>
</dbReference>
<dbReference type="RefSeq" id="WP_009558696.1">
    <property type="nucleotide sequence ID" value="NZ_CALZ01000158.1"/>
</dbReference>
<feature type="signal peptide" evidence="6">
    <location>
        <begin position="1"/>
        <end position="22"/>
    </location>
</feature>
<dbReference type="PANTHER" id="PTHR30290">
    <property type="entry name" value="PERIPLASMIC BINDING COMPONENT OF ABC TRANSPORTER"/>
    <property type="match status" value="1"/>
</dbReference>
<dbReference type="GO" id="GO:1904680">
    <property type="term" value="F:peptide transmembrane transporter activity"/>
    <property type="evidence" value="ECO:0007669"/>
    <property type="project" value="TreeGrafter"/>
</dbReference>
<evidence type="ECO:0000256" key="3">
    <source>
        <dbReference type="ARBA" id="ARBA00022448"/>
    </source>
</evidence>
<feature type="chain" id="PRO_5038607145" evidence="6">
    <location>
        <begin position="23"/>
        <end position="541"/>
    </location>
</feature>
<dbReference type="CDD" id="cd08504">
    <property type="entry name" value="PBP2_OppA"/>
    <property type="match status" value="1"/>
</dbReference>
<name>K0NRD7_9LACO</name>
<dbReference type="InterPro" id="IPR000914">
    <property type="entry name" value="SBP_5_dom"/>
</dbReference>
<evidence type="ECO:0000259" key="7">
    <source>
        <dbReference type="Pfam" id="PF00496"/>
    </source>
</evidence>
<keyword evidence="3" id="KW-0813">Transport</keyword>
<protein>
    <submittedName>
        <fullName evidence="8">Oligopeptide ABC transporter, substrate binding protein</fullName>
    </submittedName>
</protein>
<dbReference type="GO" id="GO:0043190">
    <property type="term" value="C:ATP-binding cassette (ABC) transporter complex"/>
    <property type="evidence" value="ECO:0007669"/>
    <property type="project" value="InterPro"/>
</dbReference>
<keyword evidence="5" id="KW-0653">Protein transport</keyword>
<keyword evidence="4 6" id="KW-0732">Signal</keyword>
<comment type="caution">
    <text evidence="8">The sequence shown here is derived from an EMBL/GenBank/DDBJ whole genome shotgun (WGS) entry which is preliminary data.</text>
</comment>
<dbReference type="AlphaFoldDB" id="K0NRD7"/>
<reference evidence="8 9" key="1">
    <citation type="submission" date="2012-08" db="EMBL/GenBank/DDBJ databases">
        <title>Draft Genome Sequences of Lactobacillus equicursoris CIP 110162T, isolated from thoroughbred racehorse feces and Lactobacillus sp. CRBIP 24.137 isolated from urine of human.</title>
        <authorList>
            <person name="Cousin S."/>
            <person name="Loux V."/>
            <person name="Ma L."/>
            <person name="Creno S."/>
            <person name="Clermont D."/>
            <person name="Bizet C."/>
            <person name="Bouchier C."/>
        </authorList>
    </citation>
    <scope>NUCLEOTIDE SEQUENCE [LARGE SCALE GENOMIC DNA]</scope>
    <source>
        <strain evidence="8 9">66c</strain>
    </source>
</reference>
<dbReference type="Proteomes" id="UP000009325">
    <property type="component" value="Unassembled WGS sequence"/>
</dbReference>
<comment type="similarity">
    <text evidence="2">Belongs to the bacterial solute-binding protein 5 family.</text>
</comment>
<evidence type="ECO:0000256" key="1">
    <source>
        <dbReference type="ARBA" id="ARBA00004196"/>
    </source>
</evidence>
<evidence type="ECO:0000313" key="8">
    <source>
        <dbReference type="EMBL" id="CCK84594.1"/>
    </source>
</evidence>
<dbReference type="OrthoDB" id="403896at2"/>
<dbReference type="EMBL" id="CALZ01000158">
    <property type="protein sequence ID" value="CCK84594.1"/>
    <property type="molecule type" value="Genomic_DNA"/>
</dbReference>
<proteinExistence type="inferred from homology"/>
<dbReference type="GO" id="GO:0015833">
    <property type="term" value="P:peptide transport"/>
    <property type="evidence" value="ECO:0007669"/>
    <property type="project" value="UniProtKB-KW"/>
</dbReference>
<gene>
    <name evidence="8" type="ORF">BN146_10340</name>
</gene>
<comment type="subcellular location">
    <subcellularLocation>
        <location evidence="1">Cell envelope</location>
    </subcellularLocation>
</comment>